<dbReference type="KEGG" id="cqu:CpipJ_CPIJ017468"/>
<keyword evidence="1" id="KW-0378">Hydrolase</keyword>
<dbReference type="Gene3D" id="2.40.10.10">
    <property type="entry name" value="Trypsin-like serine proteases"/>
    <property type="match status" value="1"/>
</dbReference>
<keyword evidence="1" id="KW-0645">Protease</keyword>
<dbReference type="GO" id="GO:0008233">
    <property type="term" value="F:peptidase activity"/>
    <property type="evidence" value="ECO:0007669"/>
    <property type="project" value="UniProtKB-KW"/>
</dbReference>
<reference evidence="1" key="1">
    <citation type="submission" date="2007-03" db="EMBL/GenBank/DDBJ databases">
        <title>Annotation of Culex pipiens quinquefasciatus.</title>
        <authorList>
            <consortium name="The Broad Institute Genome Sequencing Platform"/>
            <person name="Atkinson P.W."/>
            <person name="Hemingway J."/>
            <person name="Christensen B.M."/>
            <person name="Higgs S."/>
            <person name="Kodira C."/>
            <person name="Hannick L."/>
            <person name="Megy K."/>
            <person name="O'Leary S."/>
            <person name="Pearson M."/>
            <person name="Haas B.J."/>
            <person name="Mauceli E."/>
            <person name="Wortman J.R."/>
            <person name="Lee N.H."/>
            <person name="Guigo R."/>
            <person name="Stanke M."/>
            <person name="Alvarado L."/>
            <person name="Amedeo P."/>
            <person name="Antoine C.H."/>
            <person name="Arensburger P."/>
            <person name="Bidwell S.L."/>
            <person name="Crawford M."/>
            <person name="Camaro F."/>
            <person name="Devon K."/>
            <person name="Engels R."/>
            <person name="Hammond M."/>
            <person name="Howarth C."/>
            <person name="Koehrsen M."/>
            <person name="Lawson D."/>
            <person name="Montgomery P."/>
            <person name="Nene V."/>
            <person name="Nusbaum C."/>
            <person name="Puiu D."/>
            <person name="Romero-Severson J."/>
            <person name="Severson D.W."/>
            <person name="Shumway M."/>
            <person name="Sisk P."/>
            <person name="Stolte C."/>
            <person name="Zeng Q."/>
            <person name="Eisenstadt E."/>
            <person name="Fraser-Liggett C."/>
            <person name="Strausberg R."/>
            <person name="Galagan J."/>
            <person name="Birren B."/>
            <person name="Collins F.H."/>
        </authorList>
    </citation>
    <scope>NUCLEOTIDE SEQUENCE [LARGE SCALE GENOMIC DNA]</scope>
    <source>
        <strain evidence="1">JHB</strain>
    </source>
</reference>
<dbReference type="EnsemblMetazoa" id="CPIJ017468-RA">
    <property type="protein sequence ID" value="CPIJ017468-PA"/>
    <property type="gene ID" value="CPIJ017468"/>
</dbReference>
<keyword evidence="3" id="KW-1185">Reference proteome</keyword>
<dbReference type="AlphaFoldDB" id="B0XD33"/>
<name>B0XD33_CULQU</name>
<dbReference type="SUPFAM" id="SSF50494">
    <property type="entry name" value="Trypsin-like serine proteases"/>
    <property type="match status" value="1"/>
</dbReference>
<evidence type="ECO:0000313" key="1">
    <source>
        <dbReference type="EMBL" id="EDS45268.1"/>
    </source>
</evidence>
<reference evidence="2" key="2">
    <citation type="submission" date="2020-05" db="UniProtKB">
        <authorList>
            <consortium name="EnsemblMetazoa"/>
        </authorList>
    </citation>
    <scope>IDENTIFICATION</scope>
    <source>
        <strain evidence="2">JHB</strain>
    </source>
</reference>
<dbReference type="HOGENOM" id="CLU_2471284_0_0_1"/>
<dbReference type="Proteomes" id="UP000002320">
    <property type="component" value="Unassembled WGS sequence"/>
</dbReference>
<accession>B0XD33</accession>
<dbReference type="InParanoid" id="B0XD33"/>
<evidence type="ECO:0000313" key="2">
    <source>
        <dbReference type="EnsemblMetazoa" id="CPIJ017468-PA"/>
    </source>
</evidence>
<protein>
    <submittedName>
        <fullName evidence="1 2">Serine protease</fullName>
    </submittedName>
</protein>
<dbReference type="GO" id="GO:0006508">
    <property type="term" value="P:proteolysis"/>
    <property type="evidence" value="ECO:0007669"/>
    <property type="project" value="UniProtKB-KW"/>
</dbReference>
<gene>
    <name evidence="2" type="primary">6051063</name>
    <name evidence="1" type="ORF">CpipJ_CPIJ017468</name>
</gene>
<organism>
    <name type="scientific">Culex quinquefasciatus</name>
    <name type="common">Southern house mosquito</name>
    <name type="synonym">Culex pungens</name>
    <dbReference type="NCBI Taxonomy" id="7176"/>
    <lineage>
        <taxon>Eukaryota</taxon>
        <taxon>Metazoa</taxon>
        <taxon>Ecdysozoa</taxon>
        <taxon>Arthropoda</taxon>
        <taxon>Hexapoda</taxon>
        <taxon>Insecta</taxon>
        <taxon>Pterygota</taxon>
        <taxon>Neoptera</taxon>
        <taxon>Endopterygota</taxon>
        <taxon>Diptera</taxon>
        <taxon>Nematocera</taxon>
        <taxon>Culicoidea</taxon>
        <taxon>Culicidae</taxon>
        <taxon>Culicinae</taxon>
        <taxon>Culicini</taxon>
        <taxon>Culex</taxon>
        <taxon>Culex</taxon>
    </lineage>
</organism>
<proteinExistence type="predicted"/>
<evidence type="ECO:0000313" key="3">
    <source>
        <dbReference type="Proteomes" id="UP000002320"/>
    </source>
</evidence>
<dbReference type="EMBL" id="DS232736">
    <property type="protein sequence ID" value="EDS45268.1"/>
    <property type="molecule type" value="Genomic_DNA"/>
</dbReference>
<sequence length="88" mass="10027">MAGDVNFVTGFGRTLKGSRSPIKQKQGIKVYDQERSRAKFATKKADMRRWRLCQGDSGVPLMKLQMPDVLAAQQLVQDAQRFLNILMR</sequence>
<dbReference type="VEuPathDB" id="VectorBase:CPIJ017468"/>
<dbReference type="InterPro" id="IPR043504">
    <property type="entry name" value="Peptidase_S1_PA_chymotrypsin"/>
</dbReference>
<dbReference type="InterPro" id="IPR009003">
    <property type="entry name" value="Peptidase_S1_PA"/>
</dbReference>